<sequence length="124" mass="14144">MLRTTLVRNGISIRFGAAHFRLTSATSSLFPVHRWISTEIPEKAQAFETKEEETVYKKLKEALDPKQLAVHDISGGCGSMYNIVIKSDKFNTLTTIKQHKMVNTILKEEISRWHGLQLSTQKDK</sequence>
<dbReference type="Pfam" id="PF01722">
    <property type="entry name" value="BolA"/>
    <property type="match status" value="1"/>
</dbReference>
<dbReference type="InterPro" id="IPR036065">
    <property type="entry name" value="BolA-like_sf"/>
</dbReference>
<dbReference type="RefSeq" id="XP_041408872.1">
    <property type="nucleotide sequence ID" value="XM_041552938.1"/>
</dbReference>
<dbReference type="InterPro" id="IPR052275">
    <property type="entry name" value="Mt_Fe-S_assembly_factor"/>
</dbReference>
<dbReference type="PANTHER" id="PTHR46188:SF1">
    <property type="entry name" value="BOLA-LIKE PROTEIN 3"/>
    <property type="match status" value="1"/>
</dbReference>
<dbReference type="EMBL" id="CAEFZW010000013">
    <property type="protein sequence ID" value="CAB4257028.1"/>
    <property type="molecule type" value="Genomic_DNA"/>
</dbReference>
<organism evidence="3 4">
    <name type="scientific">Maudiozyma barnettii</name>
    <dbReference type="NCBI Taxonomy" id="61262"/>
    <lineage>
        <taxon>Eukaryota</taxon>
        <taxon>Fungi</taxon>
        <taxon>Dikarya</taxon>
        <taxon>Ascomycota</taxon>
        <taxon>Saccharomycotina</taxon>
        <taxon>Saccharomycetes</taxon>
        <taxon>Saccharomycetales</taxon>
        <taxon>Saccharomycetaceae</taxon>
        <taxon>Maudiozyma</taxon>
    </lineage>
</organism>
<dbReference type="GeneID" id="64860136"/>
<protein>
    <submittedName>
        <fullName evidence="3">Similar to Saccharomyces cerevisiae YAL046C AIM1 Protein involved in mitochondrial function or organization</fullName>
    </submittedName>
</protein>
<dbReference type="PANTHER" id="PTHR46188">
    <property type="entry name" value="BOLA-LIKE PROTEIN 3"/>
    <property type="match status" value="1"/>
</dbReference>
<dbReference type="InterPro" id="IPR002634">
    <property type="entry name" value="BolA"/>
</dbReference>
<dbReference type="Proteomes" id="UP000644660">
    <property type="component" value="Unassembled WGS sequence"/>
</dbReference>
<dbReference type="Gene3D" id="3.30.300.90">
    <property type="entry name" value="BolA-like"/>
    <property type="match status" value="1"/>
</dbReference>
<dbReference type="SUPFAM" id="SSF82657">
    <property type="entry name" value="BolA-like"/>
    <property type="match status" value="1"/>
</dbReference>
<reference evidence="3 4" key="1">
    <citation type="submission" date="2020-05" db="EMBL/GenBank/DDBJ databases">
        <authorList>
            <person name="Casaregola S."/>
            <person name="Devillers H."/>
            <person name="Grondin C."/>
        </authorList>
    </citation>
    <scope>NUCLEOTIDE SEQUENCE [LARGE SCALE GENOMIC DNA]</scope>
    <source>
        <strain evidence="3 4">CLIB 1767</strain>
    </source>
</reference>
<dbReference type="AlphaFoldDB" id="A0A8H2ZKJ3"/>
<evidence type="ECO:0000256" key="2">
    <source>
        <dbReference type="RuleBase" id="RU003860"/>
    </source>
</evidence>
<name>A0A8H2ZKJ3_9SACH</name>
<comment type="similarity">
    <text evidence="1 2">Belongs to the BolA/IbaG family.</text>
</comment>
<gene>
    <name evidence="3" type="ORF">KABA2_13S01386</name>
</gene>
<proteinExistence type="inferred from homology"/>
<keyword evidence="4" id="KW-1185">Reference proteome</keyword>
<accession>A0A8H2ZKJ3</accession>
<evidence type="ECO:0000313" key="3">
    <source>
        <dbReference type="EMBL" id="CAB4257028.1"/>
    </source>
</evidence>
<evidence type="ECO:0000256" key="1">
    <source>
        <dbReference type="ARBA" id="ARBA00005578"/>
    </source>
</evidence>
<comment type="caution">
    <text evidence="3">The sequence shown here is derived from an EMBL/GenBank/DDBJ whole genome shotgun (WGS) entry which is preliminary data.</text>
</comment>
<evidence type="ECO:0000313" key="4">
    <source>
        <dbReference type="Proteomes" id="UP000644660"/>
    </source>
</evidence>
<dbReference type="GO" id="GO:0005759">
    <property type="term" value="C:mitochondrial matrix"/>
    <property type="evidence" value="ECO:0007669"/>
    <property type="project" value="TreeGrafter"/>
</dbReference>